<organism evidence="2 4">
    <name type="scientific">Purpureocillium lilacinum</name>
    <name type="common">Paecilomyces lilacinus</name>
    <dbReference type="NCBI Taxonomy" id="33203"/>
    <lineage>
        <taxon>Eukaryota</taxon>
        <taxon>Fungi</taxon>
        <taxon>Dikarya</taxon>
        <taxon>Ascomycota</taxon>
        <taxon>Pezizomycotina</taxon>
        <taxon>Sordariomycetes</taxon>
        <taxon>Hypocreomycetidae</taxon>
        <taxon>Hypocreales</taxon>
        <taxon>Ophiocordycipitaceae</taxon>
        <taxon>Purpureocillium</taxon>
    </lineage>
</organism>
<dbReference type="Proteomes" id="UP000078240">
    <property type="component" value="Unassembled WGS sequence"/>
</dbReference>
<name>A0A179GDE0_PURLI</name>
<reference evidence="2 4" key="1">
    <citation type="submission" date="2016-02" db="EMBL/GenBank/DDBJ databases">
        <title>Biosynthesis of antibiotic leucinostatins and their inhibition on Phytophthora in bio-control Purpureocillium lilacinum.</title>
        <authorList>
            <person name="Wang G."/>
            <person name="Liu Z."/>
            <person name="Lin R."/>
            <person name="Li E."/>
            <person name="Mao Z."/>
            <person name="Ling J."/>
            <person name="Yin W."/>
            <person name="Xie B."/>
        </authorList>
    </citation>
    <scope>NUCLEOTIDE SEQUENCE [LARGE SCALE GENOMIC DNA]</scope>
    <source>
        <strain evidence="3">PLBJ-1</strain>
        <strain evidence="2">PLFJ-1</strain>
    </source>
</reference>
<dbReference type="AlphaFoldDB" id="A0A179GDE0"/>
<accession>A0A179GDE0</accession>
<gene>
    <name evidence="3" type="ORF">VFPBJ_06082</name>
    <name evidence="2" type="ORF">VFPFJ_10837</name>
</gene>
<evidence type="ECO:0000313" key="2">
    <source>
        <dbReference type="EMBL" id="OAQ75847.1"/>
    </source>
</evidence>
<evidence type="ECO:0000256" key="1">
    <source>
        <dbReference type="SAM" id="MobiDB-lite"/>
    </source>
</evidence>
<dbReference type="EMBL" id="LSBI01000016">
    <property type="protein sequence ID" value="OAQ75847.1"/>
    <property type="molecule type" value="Genomic_DNA"/>
</dbReference>
<comment type="caution">
    <text evidence="2">The sequence shown here is derived from an EMBL/GenBank/DDBJ whole genome shotgun (WGS) entry which is preliminary data.</text>
</comment>
<sequence>MRTSRHEACGLTMPNRGTAPSPIPICNAPRTPSSQFRCPRPYFLAFKRLALTATPCRRSQPQRRKHGGLRTPTHRAYISKHVGPRADPMRASPFRRI</sequence>
<protein>
    <submittedName>
        <fullName evidence="2">Uncharacterized protein</fullName>
    </submittedName>
</protein>
<dbReference type="EMBL" id="LSBH01000004">
    <property type="protein sequence ID" value="OAQ80497.1"/>
    <property type="molecule type" value="Genomic_DNA"/>
</dbReference>
<feature type="region of interest" description="Disordered" evidence="1">
    <location>
        <begin position="57"/>
        <end position="97"/>
    </location>
</feature>
<evidence type="ECO:0000313" key="4">
    <source>
        <dbReference type="Proteomes" id="UP000078340"/>
    </source>
</evidence>
<proteinExistence type="predicted"/>
<evidence type="ECO:0000313" key="3">
    <source>
        <dbReference type="EMBL" id="OAQ80497.1"/>
    </source>
</evidence>
<feature type="region of interest" description="Disordered" evidence="1">
    <location>
        <begin position="1"/>
        <end position="23"/>
    </location>
</feature>
<dbReference type="Proteomes" id="UP000078340">
    <property type="component" value="Unassembled WGS sequence"/>
</dbReference>